<keyword evidence="3" id="KW-1185">Reference proteome</keyword>
<dbReference type="Pfam" id="PF16672">
    <property type="entry name" value="LAMTOR5"/>
    <property type="match status" value="1"/>
</dbReference>
<organism evidence="2">
    <name type="scientific">Fonticula alba</name>
    <name type="common">Slime mold</name>
    <dbReference type="NCBI Taxonomy" id="691883"/>
    <lineage>
        <taxon>Eukaryota</taxon>
        <taxon>Rotosphaerida</taxon>
        <taxon>Fonticulaceae</taxon>
        <taxon>Fonticula</taxon>
    </lineage>
</organism>
<sequence length="136" mass="13876">MDLPVSNALSAVLSQPGNDGVLVSGPDGFCIHAAGKLAPEQSPFFSAAIDHSRRLAAIFNRTAGAGAPSAPSAVPVTLVVESDSGRTMVRQLSPQSGFTLALLRSRSPQHHHTAHVVPDAQAASVESSSPDTGESA</sequence>
<reference evidence="2" key="1">
    <citation type="submission" date="2013-04" db="EMBL/GenBank/DDBJ databases">
        <title>The Genome Sequence of Fonticula alba ATCC 38817.</title>
        <authorList>
            <consortium name="The Broad Institute Genomics Platform"/>
            <person name="Russ C."/>
            <person name="Cuomo C."/>
            <person name="Burger G."/>
            <person name="Gray M.W."/>
            <person name="Holland P.W.H."/>
            <person name="King N."/>
            <person name="Lang F.B.F."/>
            <person name="Roger A.J."/>
            <person name="Ruiz-Trillo I."/>
            <person name="Brown M."/>
            <person name="Walker B."/>
            <person name="Young S."/>
            <person name="Zeng Q."/>
            <person name="Gargeya S."/>
            <person name="Fitzgerald M."/>
            <person name="Haas B."/>
            <person name="Abouelleil A."/>
            <person name="Allen A.W."/>
            <person name="Alvarado L."/>
            <person name="Arachchi H.M."/>
            <person name="Berlin A.M."/>
            <person name="Chapman S.B."/>
            <person name="Gainer-Dewar J."/>
            <person name="Goldberg J."/>
            <person name="Griggs A."/>
            <person name="Gujja S."/>
            <person name="Hansen M."/>
            <person name="Howarth C."/>
            <person name="Imamovic A."/>
            <person name="Ireland A."/>
            <person name="Larimer J."/>
            <person name="McCowan C."/>
            <person name="Murphy C."/>
            <person name="Pearson M."/>
            <person name="Poon T.W."/>
            <person name="Priest M."/>
            <person name="Roberts A."/>
            <person name="Saif S."/>
            <person name="Shea T."/>
            <person name="Sisk P."/>
            <person name="Sykes S."/>
            <person name="Wortman J."/>
            <person name="Nusbaum C."/>
            <person name="Birren B."/>
        </authorList>
    </citation>
    <scope>NUCLEOTIDE SEQUENCE [LARGE SCALE GENOMIC DNA]</scope>
    <source>
        <strain evidence="2">ATCC 38817</strain>
    </source>
</reference>
<feature type="compositionally biased region" description="Polar residues" evidence="1">
    <location>
        <begin position="124"/>
        <end position="136"/>
    </location>
</feature>
<gene>
    <name evidence="2" type="ORF">H696_02203</name>
</gene>
<feature type="region of interest" description="Disordered" evidence="1">
    <location>
        <begin position="105"/>
        <end position="136"/>
    </location>
</feature>
<protein>
    <submittedName>
        <fullName evidence="2">Uncharacterized protein</fullName>
    </submittedName>
</protein>
<evidence type="ECO:0000313" key="3">
    <source>
        <dbReference type="Proteomes" id="UP000030693"/>
    </source>
</evidence>
<dbReference type="RefSeq" id="XP_009494376.1">
    <property type="nucleotide sequence ID" value="XM_009496101.1"/>
</dbReference>
<dbReference type="GO" id="GO:0043066">
    <property type="term" value="P:negative regulation of apoptotic process"/>
    <property type="evidence" value="ECO:0007669"/>
    <property type="project" value="InterPro"/>
</dbReference>
<dbReference type="GeneID" id="20526928"/>
<dbReference type="EMBL" id="KB932203">
    <property type="protein sequence ID" value="KCV71253.1"/>
    <property type="molecule type" value="Genomic_DNA"/>
</dbReference>
<dbReference type="AlphaFoldDB" id="A0A058ZBF7"/>
<evidence type="ECO:0000313" key="2">
    <source>
        <dbReference type="EMBL" id="KCV71253.1"/>
    </source>
</evidence>
<name>A0A058ZBF7_FONAL</name>
<dbReference type="Proteomes" id="UP000030693">
    <property type="component" value="Unassembled WGS sequence"/>
</dbReference>
<dbReference type="Gene3D" id="3.30.450.30">
    <property type="entry name" value="Dynein light chain 2a, cytoplasmic"/>
    <property type="match status" value="1"/>
</dbReference>
<evidence type="ECO:0000256" key="1">
    <source>
        <dbReference type="SAM" id="MobiDB-lite"/>
    </source>
</evidence>
<dbReference type="GO" id="GO:0071986">
    <property type="term" value="C:Ragulator complex"/>
    <property type="evidence" value="ECO:0007669"/>
    <property type="project" value="InterPro"/>
</dbReference>
<accession>A0A058ZBF7</accession>
<dbReference type="InterPro" id="IPR024135">
    <property type="entry name" value="LAMTOR5"/>
</dbReference>
<proteinExistence type="predicted"/>